<dbReference type="AlphaFoldDB" id="A0AAE3NUZ9"/>
<sequence>MRASLFPALLLAAAAGLAAPAARAGEGASTTWLNVRSGPGAGNARVGGLAPGDVVEILRCNADAWCRIVGSGQDGWVASRYLTAGPNAPEADPRCSWELQIDRPDPQFRAVCPAGVEPPAPPPPPGDIACFYERENFGGTRTCLEVGDYATLAPGLDDTFSSVQVSGEARVRLCVDPALGGTCMDWLESAPSLDRRLDDTASSVKVYVGYLPPPPPPPPVVRSEGLVPVTLNGRVNLDLGRPGPAGADIWWRPANGDAAVIEPVNGAQLSLGDGTDRSLHDCVTESFDERPLDFAALTDGAVVCLKTNLGRVGRFQVSKVGGDTLDLAYVTWAQE</sequence>
<dbReference type="EMBL" id="JARGYC010000055">
    <property type="protein sequence ID" value="MDF0602591.1"/>
    <property type="molecule type" value="Genomic_DNA"/>
</dbReference>
<reference evidence="3" key="1">
    <citation type="submission" date="2023-03" db="EMBL/GenBank/DDBJ databases">
        <title>Multiphase analysis and comparison of six strains from genera Psychromarinibacter, Lutimaribacter, and Maritimibacter, including a novel species: Psychromarinibacter sediminicola sp. nov.</title>
        <authorList>
            <person name="Wang Y.-H."/>
            <person name="Ye M.-Q."/>
            <person name="Du Z.-J."/>
        </authorList>
    </citation>
    <scope>NUCLEOTIDE SEQUENCE</scope>
    <source>
        <strain evidence="3">C21-152</strain>
    </source>
</reference>
<feature type="domain" description="SH3b" evidence="2">
    <location>
        <begin position="24"/>
        <end position="86"/>
    </location>
</feature>
<keyword evidence="1" id="KW-0732">Signal</keyword>
<keyword evidence="4" id="KW-1185">Reference proteome</keyword>
<name>A0AAE3NUZ9_9RHOB</name>
<dbReference type="PROSITE" id="PS51781">
    <property type="entry name" value="SH3B"/>
    <property type="match status" value="1"/>
</dbReference>
<dbReference type="Gene3D" id="2.30.30.40">
    <property type="entry name" value="SH3 Domains"/>
    <property type="match status" value="1"/>
</dbReference>
<dbReference type="Gene3D" id="2.60.20.10">
    <property type="entry name" value="Crystallins"/>
    <property type="match status" value="1"/>
</dbReference>
<evidence type="ECO:0000259" key="2">
    <source>
        <dbReference type="PROSITE" id="PS51781"/>
    </source>
</evidence>
<evidence type="ECO:0000256" key="1">
    <source>
        <dbReference type="SAM" id="SignalP"/>
    </source>
</evidence>
<accession>A0AAE3NUZ9</accession>
<dbReference type="Proteomes" id="UP001220964">
    <property type="component" value="Unassembled WGS sequence"/>
</dbReference>
<dbReference type="InterPro" id="IPR011024">
    <property type="entry name" value="G_crystallin-like"/>
</dbReference>
<protein>
    <submittedName>
        <fullName evidence="3">SH3 domain-containing protein</fullName>
    </submittedName>
</protein>
<comment type="caution">
    <text evidence="3">The sequence shown here is derived from an EMBL/GenBank/DDBJ whole genome shotgun (WGS) entry which is preliminary data.</text>
</comment>
<organism evidence="3 4">
    <name type="scientific">Psychromarinibacter sediminicola</name>
    <dbReference type="NCBI Taxonomy" id="3033385"/>
    <lineage>
        <taxon>Bacteria</taxon>
        <taxon>Pseudomonadati</taxon>
        <taxon>Pseudomonadota</taxon>
        <taxon>Alphaproteobacteria</taxon>
        <taxon>Rhodobacterales</taxon>
        <taxon>Paracoccaceae</taxon>
        <taxon>Psychromarinibacter</taxon>
    </lineage>
</organism>
<gene>
    <name evidence="3" type="ORF">P1J78_17775</name>
</gene>
<feature type="signal peptide" evidence="1">
    <location>
        <begin position="1"/>
        <end position="24"/>
    </location>
</feature>
<dbReference type="InterPro" id="IPR003646">
    <property type="entry name" value="SH3-like_bac-type"/>
</dbReference>
<feature type="chain" id="PRO_5041996256" evidence="1">
    <location>
        <begin position="25"/>
        <end position="335"/>
    </location>
</feature>
<dbReference type="SUPFAM" id="SSF49695">
    <property type="entry name" value="gamma-Crystallin-like"/>
    <property type="match status" value="1"/>
</dbReference>
<dbReference type="SMART" id="SM00287">
    <property type="entry name" value="SH3b"/>
    <property type="match status" value="1"/>
</dbReference>
<dbReference type="Pfam" id="PF08239">
    <property type="entry name" value="SH3_3"/>
    <property type="match status" value="1"/>
</dbReference>
<dbReference type="RefSeq" id="WP_275568718.1">
    <property type="nucleotide sequence ID" value="NZ_JARGYC010000055.1"/>
</dbReference>
<evidence type="ECO:0000313" key="4">
    <source>
        <dbReference type="Proteomes" id="UP001220964"/>
    </source>
</evidence>
<proteinExistence type="predicted"/>
<evidence type="ECO:0000313" key="3">
    <source>
        <dbReference type="EMBL" id="MDF0602591.1"/>
    </source>
</evidence>